<evidence type="ECO:0000256" key="2">
    <source>
        <dbReference type="PROSITE-ProRule" id="PRU00285"/>
    </source>
</evidence>
<name>A0A5C3L4M3_COPMA</name>
<evidence type="ECO:0000259" key="5">
    <source>
        <dbReference type="PROSITE" id="PS01031"/>
    </source>
</evidence>
<reference evidence="6 7" key="1">
    <citation type="journal article" date="2019" name="Nat. Ecol. Evol.">
        <title>Megaphylogeny resolves global patterns of mushroom evolution.</title>
        <authorList>
            <person name="Varga T."/>
            <person name="Krizsan K."/>
            <person name="Foldi C."/>
            <person name="Dima B."/>
            <person name="Sanchez-Garcia M."/>
            <person name="Sanchez-Ramirez S."/>
            <person name="Szollosi G.J."/>
            <person name="Szarkandi J.G."/>
            <person name="Papp V."/>
            <person name="Albert L."/>
            <person name="Andreopoulos W."/>
            <person name="Angelini C."/>
            <person name="Antonin V."/>
            <person name="Barry K.W."/>
            <person name="Bougher N.L."/>
            <person name="Buchanan P."/>
            <person name="Buyck B."/>
            <person name="Bense V."/>
            <person name="Catcheside P."/>
            <person name="Chovatia M."/>
            <person name="Cooper J."/>
            <person name="Damon W."/>
            <person name="Desjardin D."/>
            <person name="Finy P."/>
            <person name="Geml J."/>
            <person name="Haridas S."/>
            <person name="Hughes K."/>
            <person name="Justo A."/>
            <person name="Karasinski D."/>
            <person name="Kautmanova I."/>
            <person name="Kiss B."/>
            <person name="Kocsube S."/>
            <person name="Kotiranta H."/>
            <person name="LaButti K.M."/>
            <person name="Lechner B.E."/>
            <person name="Liimatainen K."/>
            <person name="Lipzen A."/>
            <person name="Lukacs Z."/>
            <person name="Mihaltcheva S."/>
            <person name="Morgado L.N."/>
            <person name="Niskanen T."/>
            <person name="Noordeloos M.E."/>
            <person name="Ohm R.A."/>
            <person name="Ortiz-Santana B."/>
            <person name="Ovrebo C."/>
            <person name="Racz N."/>
            <person name="Riley R."/>
            <person name="Savchenko A."/>
            <person name="Shiryaev A."/>
            <person name="Soop K."/>
            <person name="Spirin V."/>
            <person name="Szebenyi C."/>
            <person name="Tomsovsky M."/>
            <person name="Tulloss R.E."/>
            <person name="Uehling J."/>
            <person name="Grigoriev I.V."/>
            <person name="Vagvolgyi C."/>
            <person name="Papp T."/>
            <person name="Martin F.M."/>
            <person name="Miettinen O."/>
            <person name="Hibbett D.S."/>
            <person name="Nagy L.G."/>
        </authorList>
    </citation>
    <scope>NUCLEOTIDE SEQUENCE [LARGE SCALE GENOMIC DNA]</scope>
    <source>
        <strain evidence="6 7">CBS 121175</strain>
    </source>
</reference>
<keyword evidence="7" id="KW-1185">Reference proteome</keyword>
<accession>A0A5C3L4M3</accession>
<dbReference type="SUPFAM" id="SSF49764">
    <property type="entry name" value="HSP20-like chaperones"/>
    <property type="match status" value="1"/>
</dbReference>
<gene>
    <name evidence="6" type="ORF">FA15DRAFT_701361</name>
</gene>
<dbReference type="STRING" id="230819.A0A5C3L4M3"/>
<dbReference type="Gene3D" id="2.60.40.790">
    <property type="match status" value="1"/>
</dbReference>
<feature type="compositionally biased region" description="Polar residues" evidence="4">
    <location>
        <begin position="121"/>
        <end position="138"/>
    </location>
</feature>
<dbReference type="OrthoDB" id="1431247at2759"/>
<comment type="similarity">
    <text evidence="2 3">Belongs to the small heat shock protein (HSP20) family.</text>
</comment>
<dbReference type="InterPro" id="IPR031107">
    <property type="entry name" value="Small_HSP"/>
</dbReference>
<evidence type="ECO:0000313" key="7">
    <source>
        <dbReference type="Proteomes" id="UP000307440"/>
    </source>
</evidence>
<evidence type="ECO:0000256" key="3">
    <source>
        <dbReference type="RuleBase" id="RU003616"/>
    </source>
</evidence>
<dbReference type="PANTHER" id="PTHR11527">
    <property type="entry name" value="HEAT-SHOCK PROTEIN 20 FAMILY MEMBER"/>
    <property type="match status" value="1"/>
</dbReference>
<sequence>MSIGRALFNEIRPLFRMLEDPLSRRGGLYSGFPGFPVPRGQDAFDNIITSPAVDITEEGDRYVVDADIPGIKKENVEVTLGDDGSTLTIRGKAADEGRSQPTQKAESASAGGGTDQKADSAATQVATRKDSTQISTERPVNFSRNMAFTRTIWLPEPVDTKNLSAKLDHGVLTVILKKAKENKRSLTIPVD</sequence>
<dbReference type="EMBL" id="ML210159">
    <property type="protein sequence ID" value="TFK27979.1"/>
    <property type="molecule type" value="Genomic_DNA"/>
</dbReference>
<dbReference type="InterPro" id="IPR002068">
    <property type="entry name" value="A-crystallin/Hsp20_dom"/>
</dbReference>
<dbReference type="CDD" id="cd06464">
    <property type="entry name" value="ACD_sHsps-like"/>
    <property type="match status" value="1"/>
</dbReference>
<evidence type="ECO:0000256" key="4">
    <source>
        <dbReference type="SAM" id="MobiDB-lite"/>
    </source>
</evidence>
<feature type="region of interest" description="Disordered" evidence="4">
    <location>
        <begin position="83"/>
        <end position="138"/>
    </location>
</feature>
<dbReference type="AlphaFoldDB" id="A0A5C3L4M3"/>
<evidence type="ECO:0000256" key="1">
    <source>
        <dbReference type="ARBA" id="ARBA00023016"/>
    </source>
</evidence>
<feature type="domain" description="SHSP" evidence="5">
    <location>
        <begin position="43"/>
        <end position="191"/>
    </location>
</feature>
<protein>
    <submittedName>
        <fullName evidence="6">HSP20-like chaperone</fullName>
    </submittedName>
</protein>
<evidence type="ECO:0000313" key="6">
    <source>
        <dbReference type="EMBL" id="TFK27979.1"/>
    </source>
</evidence>
<dbReference type="PROSITE" id="PS01031">
    <property type="entry name" value="SHSP"/>
    <property type="match status" value="1"/>
</dbReference>
<dbReference type="Pfam" id="PF00011">
    <property type="entry name" value="HSP20"/>
    <property type="match status" value="2"/>
</dbReference>
<dbReference type="InterPro" id="IPR008978">
    <property type="entry name" value="HSP20-like_chaperone"/>
</dbReference>
<dbReference type="Proteomes" id="UP000307440">
    <property type="component" value="Unassembled WGS sequence"/>
</dbReference>
<organism evidence="6 7">
    <name type="scientific">Coprinopsis marcescibilis</name>
    <name type="common">Agaric fungus</name>
    <name type="synonym">Psathyrella marcescibilis</name>
    <dbReference type="NCBI Taxonomy" id="230819"/>
    <lineage>
        <taxon>Eukaryota</taxon>
        <taxon>Fungi</taxon>
        <taxon>Dikarya</taxon>
        <taxon>Basidiomycota</taxon>
        <taxon>Agaricomycotina</taxon>
        <taxon>Agaricomycetes</taxon>
        <taxon>Agaricomycetidae</taxon>
        <taxon>Agaricales</taxon>
        <taxon>Agaricineae</taxon>
        <taxon>Psathyrellaceae</taxon>
        <taxon>Coprinopsis</taxon>
    </lineage>
</organism>
<proteinExistence type="inferred from homology"/>
<keyword evidence="1" id="KW-0346">Stress response</keyword>